<dbReference type="InterPro" id="IPR016024">
    <property type="entry name" value="ARM-type_fold"/>
</dbReference>
<dbReference type="InterPro" id="IPR014825">
    <property type="entry name" value="DNA_alkylation"/>
</dbReference>
<dbReference type="PANTHER" id="PTHR34070">
    <property type="entry name" value="ARMADILLO-TYPE FOLD"/>
    <property type="match status" value="1"/>
</dbReference>
<dbReference type="AlphaFoldDB" id="A0A9D9DP44"/>
<dbReference type="SUPFAM" id="SSF48371">
    <property type="entry name" value="ARM repeat"/>
    <property type="match status" value="1"/>
</dbReference>
<organism evidence="1 2">
    <name type="scientific">Candidatus Scatousia excrementipullorum</name>
    <dbReference type="NCBI Taxonomy" id="2840936"/>
    <lineage>
        <taxon>Bacteria</taxon>
        <taxon>Candidatus Scatousia</taxon>
    </lineage>
</organism>
<dbReference type="Gene3D" id="1.25.10.90">
    <property type="match status" value="1"/>
</dbReference>
<dbReference type="Pfam" id="PF08713">
    <property type="entry name" value="DNA_alkylation"/>
    <property type="match status" value="1"/>
</dbReference>
<evidence type="ECO:0000313" key="2">
    <source>
        <dbReference type="Proteomes" id="UP000823632"/>
    </source>
</evidence>
<dbReference type="PANTHER" id="PTHR34070:SF1">
    <property type="entry name" value="DNA ALKYLATION REPAIR PROTEIN"/>
    <property type="match status" value="1"/>
</dbReference>
<proteinExistence type="predicted"/>
<dbReference type="EMBL" id="JADIND010000049">
    <property type="protein sequence ID" value="MBO8430200.1"/>
    <property type="molecule type" value="Genomic_DNA"/>
</dbReference>
<evidence type="ECO:0000313" key="1">
    <source>
        <dbReference type="EMBL" id="MBO8430200.1"/>
    </source>
</evidence>
<dbReference type="CDD" id="cd06561">
    <property type="entry name" value="AlkD_like"/>
    <property type="match status" value="1"/>
</dbReference>
<name>A0A9D9DP44_9BACT</name>
<protein>
    <submittedName>
        <fullName evidence="1">DNA alkylation repair protein</fullName>
    </submittedName>
</protein>
<accession>A0A9D9DP44</accession>
<comment type="caution">
    <text evidence="1">The sequence shown here is derived from an EMBL/GenBank/DDBJ whole genome shotgun (WGS) entry which is preliminary data.</text>
</comment>
<dbReference type="Proteomes" id="UP000823632">
    <property type="component" value="Unassembled WGS sequence"/>
</dbReference>
<reference evidence="1" key="1">
    <citation type="submission" date="2020-10" db="EMBL/GenBank/DDBJ databases">
        <authorList>
            <person name="Gilroy R."/>
        </authorList>
    </citation>
    <scope>NUCLEOTIDE SEQUENCE</scope>
    <source>
        <strain evidence="1">10192</strain>
    </source>
</reference>
<sequence length="231" mass="27125">MPYNLQTVRERLFKESDEKYGKFSSGLLPDTENILGVRLPVLRKFAKEIVKNNGENEYLKESNLHYFEEIMLQGMVIGFLKEDYQSVKKRIKSFIPKIDNWSVCDSFCCGLKIVKGNEDDFLEFLMPYLYSKKEFEVRFGVVILLDYYINEKYIDTVLEILDAVQHDGYYAKMAVAWAVSMCYVKYPQKTFRFLKKTSLNSWTVNKSIQKITESLKVDSKSKQKIVTLKRS</sequence>
<gene>
    <name evidence="1" type="ORF">IAC76_02320</name>
</gene>
<reference evidence="1" key="2">
    <citation type="journal article" date="2021" name="PeerJ">
        <title>Extensive microbial diversity within the chicken gut microbiome revealed by metagenomics and culture.</title>
        <authorList>
            <person name="Gilroy R."/>
            <person name="Ravi A."/>
            <person name="Getino M."/>
            <person name="Pursley I."/>
            <person name="Horton D.L."/>
            <person name="Alikhan N.F."/>
            <person name="Baker D."/>
            <person name="Gharbi K."/>
            <person name="Hall N."/>
            <person name="Watson M."/>
            <person name="Adriaenssens E.M."/>
            <person name="Foster-Nyarko E."/>
            <person name="Jarju S."/>
            <person name="Secka A."/>
            <person name="Antonio M."/>
            <person name="Oren A."/>
            <person name="Chaudhuri R.R."/>
            <person name="La Ragione R."/>
            <person name="Hildebrand F."/>
            <person name="Pallen M.J."/>
        </authorList>
    </citation>
    <scope>NUCLEOTIDE SEQUENCE</scope>
    <source>
        <strain evidence="1">10192</strain>
    </source>
</reference>